<proteinExistence type="predicted"/>
<evidence type="ECO:0000313" key="3">
    <source>
        <dbReference type="Proteomes" id="UP000656881"/>
    </source>
</evidence>
<keyword evidence="3" id="KW-1185">Reference proteome</keyword>
<sequence length="100" mass="10692">MPAVAAIDGRYDHGDSVDDDSQVADESRLQNGVELCAVEASLLAQAAMAGAVRLREHGGELIVVHVGSFAGVGRRVWAVREWAVKDGRTGVGHMVRRRCP</sequence>
<evidence type="ECO:0000256" key="1">
    <source>
        <dbReference type="SAM" id="MobiDB-lite"/>
    </source>
</evidence>
<reference evidence="3" key="1">
    <citation type="journal article" date="2019" name="Int. J. Syst. Evol. Microbiol.">
        <title>The Global Catalogue of Microorganisms (GCM) 10K type strain sequencing project: providing services to taxonomists for standard genome sequencing and annotation.</title>
        <authorList>
            <consortium name="The Broad Institute Genomics Platform"/>
            <consortium name="The Broad Institute Genome Sequencing Center for Infectious Disease"/>
            <person name="Wu L."/>
            <person name="Ma J."/>
        </authorList>
    </citation>
    <scope>NUCLEOTIDE SEQUENCE [LARGE SCALE GENOMIC DNA]</scope>
    <source>
        <strain evidence="3">CGMCC 4.7349</strain>
    </source>
</reference>
<accession>A0ABQ2M9H2</accession>
<name>A0ABQ2M9H2_9ACTN</name>
<gene>
    <name evidence="2" type="ORF">GCM10012286_44860</name>
</gene>
<comment type="caution">
    <text evidence="2">The sequence shown here is derived from an EMBL/GenBank/DDBJ whole genome shotgun (WGS) entry which is preliminary data.</text>
</comment>
<feature type="region of interest" description="Disordered" evidence="1">
    <location>
        <begin position="1"/>
        <end position="23"/>
    </location>
</feature>
<dbReference type="EMBL" id="BMNG01000010">
    <property type="protein sequence ID" value="GGO48679.1"/>
    <property type="molecule type" value="Genomic_DNA"/>
</dbReference>
<organism evidence="2 3">
    <name type="scientific">Streptomyces lasiicapitis</name>
    <dbReference type="NCBI Taxonomy" id="1923961"/>
    <lineage>
        <taxon>Bacteria</taxon>
        <taxon>Bacillati</taxon>
        <taxon>Actinomycetota</taxon>
        <taxon>Actinomycetes</taxon>
        <taxon>Kitasatosporales</taxon>
        <taxon>Streptomycetaceae</taxon>
        <taxon>Streptomyces</taxon>
    </lineage>
</organism>
<evidence type="ECO:0000313" key="2">
    <source>
        <dbReference type="EMBL" id="GGO48679.1"/>
    </source>
</evidence>
<protein>
    <submittedName>
        <fullName evidence="2">Uncharacterized protein</fullName>
    </submittedName>
</protein>
<dbReference type="Proteomes" id="UP000656881">
    <property type="component" value="Unassembled WGS sequence"/>
</dbReference>